<dbReference type="EMBL" id="JAIVGD010000005">
    <property type="protein sequence ID" value="KAH0774606.1"/>
    <property type="molecule type" value="Genomic_DNA"/>
</dbReference>
<reference evidence="3 4" key="1">
    <citation type="journal article" date="2021" name="bioRxiv">
        <title>Chromosome-scale and haplotype-resolved genome assembly of a tetraploid potato cultivar.</title>
        <authorList>
            <person name="Sun H."/>
            <person name="Jiao W.-B."/>
            <person name="Krause K."/>
            <person name="Campoy J.A."/>
            <person name="Goel M."/>
            <person name="Folz-Donahue K."/>
            <person name="Kukat C."/>
            <person name="Huettel B."/>
            <person name="Schneeberger K."/>
        </authorList>
    </citation>
    <scope>NUCLEOTIDE SEQUENCE [LARGE SCALE GENOMIC DNA]</scope>
    <source>
        <strain evidence="3">SolTubOtavaFocal</strain>
        <tissue evidence="3">Leaves</tissue>
    </source>
</reference>
<comment type="caution">
    <text evidence="3">The sequence shown here is derived from an EMBL/GenBank/DDBJ whole genome shotgun (WGS) entry which is preliminary data.</text>
</comment>
<accession>A0ABQ7W1J7</accession>
<evidence type="ECO:0000313" key="3">
    <source>
        <dbReference type="EMBL" id="KAH0774606.1"/>
    </source>
</evidence>
<protein>
    <recommendedName>
        <fullName evidence="2">Retrovirus-related Pol polyprotein from transposon TNT 1-94-like beta-barrel domain-containing protein</fullName>
    </recommendedName>
</protein>
<dbReference type="InterPro" id="IPR054722">
    <property type="entry name" value="PolX-like_BBD"/>
</dbReference>
<proteinExistence type="predicted"/>
<evidence type="ECO:0000256" key="1">
    <source>
        <dbReference type="SAM" id="MobiDB-lite"/>
    </source>
</evidence>
<organism evidence="3 4">
    <name type="scientific">Solanum tuberosum</name>
    <name type="common">Potato</name>
    <dbReference type="NCBI Taxonomy" id="4113"/>
    <lineage>
        <taxon>Eukaryota</taxon>
        <taxon>Viridiplantae</taxon>
        <taxon>Streptophyta</taxon>
        <taxon>Embryophyta</taxon>
        <taxon>Tracheophyta</taxon>
        <taxon>Spermatophyta</taxon>
        <taxon>Magnoliopsida</taxon>
        <taxon>eudicotyledons</taxon>
        <taxon>Gunneridae</taxon>
        <taxon>Pentapetalae</taxon>
        <taxon>asterids</taxon>
        <taxon>lamiids</taxon>
        <taxon>Solanales</taxon>
        <taxon>Solanaceae</taxon>
        <taxon>Solanoideae</taxon>
        <taxon>Solaneae</taxon>
        <taxon>Solanum</taxon>
    </lineage>
</organism>
<evidence type="ECO:0000259" key="2">
    <source>
        <dbReference type="Pfam" id="PF22936"/>
    </source>
</evidence>
<name>A0ABQ7W1J7_SOLTU</name>
<feature type="domain" description="Retrovirus-related Pol polyprotein from transposon TNT 1-94-like beta-barrel" evidence="2">
    <location>
        <begin position="91"/>
        <end position="166"/>
    </location>
</feature>
<dbReference type="Proteomes" id="UP000826656">
    <property type="component" value="Unassembled WGS sequence"/>
</dbReference>
<feature type="region of interest" description="Disordered" evidence="1">
    <location>
        <begin position="72"/>
        <end position="96"/>
    </location>
</feature>
<keyword evidence="4" id="KW-1185">Reference proteome</keyword>
<dbReference type="Pfam" id="PF22936">
    <property type="entry name" value="Pol_BBD"/>
    <property type="match status" value="1"/>
</dbReference>
<sequence length="274" mass="31447">MVDDLIHECEEFSTAHTMWAYLRGTYGGTSVTRLRQLNIKFDTYKKRHDLNIKQHLRSQGVQNHSRFKCKKNWKGNEKDTESGEGPSKENSGSIDHMSQDQEAFVELCRVSSKSRWIYVENNVKLEVKGKGSCKVDLCGGRSLMLHDVLYAPEIRQNLVFVSVLLDDEIDEGEPLYEILNSEDHIISSDILDNSMDQEMIFGPSGSYESQNPIEESELQIQLDEPNFVTDALSSPKRDEWLKVMKEELESMKTNKVWDLVYLPEECKAIGNNGF</sequence>
<gene>
    <name evidence="3" type="ORF">KY290_011743</name>
</gene>
<evidence type="ECO:0000313" key="4">
    <source>
        <dbReference type="Proteomes" id="UP000826656"/>
    </source>
</evidence>